<evidence type="ECO:0000256" key="3">
    <source>
        <dbReference type="ARBA" id="ARBA00022606"/>
    </source>
</evidence>
<keyword evidence="5 10" id="KW-0552">Olfaction</keyword>
<dbReference type="OrthoDB" id="6604226at2759"/>
<comment type="caution">
    <text evidence="10">Lacks conserved residue(s) required for the propagation of feature annotation.</text>
</comment>
<accession>B4JF10</accession>
<sequence>MLNFLHRLHKTHSLLDSLDERLQSDSDREKVHKGVAFSNRIFLGFGTIFLVYLVSDFIADMANGQPSCLVYNPIFDSRNGCFHMWLQTLIEKIQLLLLSVVLLILDTYPIIILNIVLTHVDILKDHIRNLRSDPLKTEADNYDDLVSCVSDYVDPQVSLPHIGNNSCAMNLFIFTSCCEMIRPIVECTIFVQFLLIGAVLGEALINVLYFSDGFRAISPIGFAAGVLVETFPFCYFCDLLAEDATDLANILGQSNWIDADRKYKSSLHIFMIQIQKPIIFIAGGLFPVSLNSNIKDHIRHLRTDPLKTEADNYDDLVSCISDYESIRNCCEMIRPIVECTIFVQFLLIGAVLGEALINVLYFSDGFRAISPIGFVAAVLVETFPFCYFCDLLAEDATDLANILGQSNWIDADRKYKSSLHIFMIQIQKPIIFIAGGLFPISLNTNIKMAKFAFSVMTLVQRMNLTDWLN</sequence>
<keyword evidence="9 10" id="KW-0807">Transducer</keyword>
<evidence type="ECO:0000313" key="12">
    <source>
        <dbReference type="Proteomes" id="UP000001070"/>
    </source>
</evidence>
<keyword evidence="2" id="KW-1003">Cell membrane</keyword>
<evidence type="ECO:0000256" key="4">
    <source>
        <dbReference type="ARBA" id="ARBA00022692"/>
    </source>
</evidence>
<reference evidence="11 12" key="1">
    <citation type="journal article" date="2007" name="Nature">
        <title>Evolution of genes and genomes on the Drosophila phylogeny.</title>
        <authorList>
            <consortium name="Drosophila 12 Genomes Consortium"/>
            <person name="Clark A.G."/>
            <person name="Eisen M.B."/>
            <person name="Smith D.R."/>
            <person name="Bergman C.M."/>
            <person name="Oliver B."/>
            <person name="Markow T.A."/>
            <person name="Kaufman T.C."/>
            <person name="Kellis M."/>
            <person name="Gelbart W."/>
            <person name="Iyer V.N."/>
            <person name="Pollard D.A."/>
            <person name="Sackton T.B."/>
            <person name="Larracuente A.M."/>
            <person name="Singh N.D."/>
            <person name="Abad J.P."/>
            <person name="Abt D.N."/>
            <person name="Adryan B."/>
            <person name="Aguade M."/>
            <person name="Akashi H."/>
            <person name="Anderson W.W."/>
            <person name="Aquadro C.F."/>
            <person name="Ardell D.H."/>
            <person name="Arguello R."/>
            <person name="Artieri C.G."/>
            <person name="Barbash D.A."/>
            <person name="Barker D."/>
            <person name="Barsanti P."/>
            <person name="Batterham P."/>
            <person name="Batzoglou S."/>
            <person name="Begun D."/>
            <person name="Bhutkar A."/>
            <person name="Blanco E."/>
            <person name="Bosak S.A."/>
            <person name="Bradley R.K."/>
            <person name="Brand A.D."/>
            <person name="Brent M.R."/>
            <person name="Brooks A.N."/>
            <person name="Brown R.H."/>
            <person name="Butlin R.K."/>
            <person name="Caggese C."/>
            <person name="Calvi B.R."/>
            <person name="Bernardo de Carvalho A."/>
            <person name="Caspi A."/>
            <person name="Castrezana S."/>
            <person name="Celniker S.E."/>
            <person name="Chang J.L."/>
            <person name="Chapple C."/>
            <person name="Chatterji S."/>
            <person name="Chinwalla A."/>
            <person name="Civetta A."/>
            <person name="Clifton S.W."/>
            <person name="Comeron J.M."/>
            <person name="Costello J.C."/>
            <person name="Coyne J.A."/>
            <person name="Daub J."/>
            <person name="David R.G."/>
            <person name="Delcher A.L."/>
            <person name="Delehaunty K."/>
            <person name="Do C.B."/>
            <person name="Ebling H."/>
            <person name="Edwards K."/>
            <person name="Eickbush T."/>
            <person name="Evans J.D."/>
            <person name="Filipski A."/>
            <person name="Findeiss S."/>
            <person name="Freyhult E."/>
            <person name="Fulton L."/>
            <person name="Fulton R."/>
            <person name="Garcia A.C."/>
            <person name="Gardiner A."/>
            <person name="Garfield D.A."/>
            <person name="Garvin B.E."/>
            <person name="Gibson G."/>
            <person name="Gilbert D."/>
            <person name="Gnerre S."/>
            <person name="Godfrey J."/>
            <person name="Good R."/>
            <person name="Gotea V."/>
            <person name="Gravely B."/>
            <person name="Greenberg A.J."/>
            <person name="Griffiths-Jones S."/>
            <person name="Gross S."/>
            <person name="Guigo R."/>
            <person name="Gustafson E.A."/>
            <person name="Haerty W."/>
            <person name="Hahn M.W."/>
            <person name="Halligan D.L."/>
            <person name="Halpern A.L."/>
            <person name="Halter G.M."/>
            <person name="Han M.V."/>
            <person name="Heger A."/>
            <person name="Hillier L."/>
            <person name="Hinrichs A.S."/>
            <person name="Holmes I."/>
            <person name="Hoskins R.A."/>
            <person name="Hubisz M.J."/>
            <person name="Hultmark D."/>
            <person name="Huntley M.A."/>
            <person name="Jaffe D.B."/>
            <person name="Jagadeeshan S."/>
            <person name="Jeck W.R."/>
            <person name="Johnson J."/>
            <person name="Jones C.D."/>
            <person name="Jordan W.C."/>
            <person name="Karpen G.H."/>
            <person name="Kataoka E."/>
            <person name="Keightley P.D."/>
            <person name="Kheradpour P."/>
            <person name="Kirkness E.F."/>
            <person name="Koerich L.B."/>
            <person name="Kristiansen K."/>
            <person name="Kudrna D."/>
            <person name="Kulathinal R.J."/>
            <person name="Kumar S."/>
            <person name="Kwok R."/>
            <person name="Lander E."/>
            <person name="Langley C.H."/>
            <person name="Lapoint R."/>
            <person name="Lazzaro B.P."/>
            <person name="Lee S.J."/>
            <person name="Levesque L."/>
            <person name="Li R."/>
            <person name="Lin C.F."/>
            <person name="Lin M.F."/>
            <person name="Lindblad-Toh K."/>
            <person name="Llopart A."/>
            <person name="Long M."/>
            <person name="Low L."/>
            <person name="Lozovsky E."/>
            <person name="Lu J."/>
            <person name="Luo M."/>
            <person name="Machado C.A."/>
            <person name="Makalowski W."/>
            <person name="Marzo M."/>
            <person name="Matsuda M."/>
            <person name="Matzkin L."/>
            <person name="McAllister B."/>
            <person name="McBride C.S."/>
            <person name="McKernan B."/>
            <person name="McKernan K."/>
            <person name="Mendez-Lago M."/>
            <person name="Minx P."/>
            <person name="Mollenhauer M.U."/>
            <person name="Montooth K."/>
            <person name="Mount S.M."/>
            <person name="Mu X."/>
            <person name="Myers E."/>
            <person name="Negre B."/>
            <person name="Newfeld S."/>
            <person name="Nielsen R."/>
            <person name="Noor M.A."/>
            <person name="O'Grady P."/>
            <person name="Pachter L."/>
            <person name="Papaceit M."/>
            <person name="Parisi M.J."/>
            <person name="Parisi M."/>
            <person name="Parts L."/>
            <person name="Pedersen J.S."/>
            <person name="Pesole G."/>
            <person name="Phillippy A.M."/>
            <person name="Ponting C.P."/>
            <person name="Pop M."/>
            <person name="Porcelli D."/>
            <person name="Powell J.R."/>
            <person name="Prohaska S."/>
            <person name="Pruitt K."/>
            <person name="Puig M."/>
            <person name="Quesneville H."/>
            <person name="Ram K.R."/>
            <person name="Rand D."/>
            <person name="Rasmussen M.D."/>
            <person name="Reed L.K."/>
            <person name="Reenan R."/>
            <person name="Reily A."/>
            <person name="Remington K.A."/>
            <person name="Rieger T.T."/>
            <person name="Ritchie M.G."/>
            <person name="Robin C."/>
            <person name="Rogers Y.H."/>
            <person name="Rohde C."/>
            <person name="Rozas J."/>
            <person name="Rubenfield M.J."/>
            <person name="Ruiz A."/>
            <person name="Russo S."/>
            <person name="Salzberg S.L."/>
            <person name="Sanchez-Gracia A."/>
            <person name="Saranga D.J."/>
            <person name="Sato H."/>
            <person name="Schaeffer S.W."/>
            <person name="Schatz M.C."/>
            <person name="Schlenke T."/>
            <person name="Schwartz R."/>
            <person name="Segarra C."/>
            <person name="Singh R.S."/>
            <person name="Sirot L."/>
            <person name="Sirota M."/>
            <person name="Sisneros N.B."/>
            <person name="Smith C.D."/>
            <person name="Smith T.F."/>
            <person name="Spieth J."/>
            <person name="Stage D.E."/>
            <person name="Stark A."/>
            <person name="Stephan W."/>
            <person name="Strausberg R.L."/>
            <person name="Strempel S."/>
            <person name="Sturgill D."/>
            <person name="Sutton G."/>
            <person name="Sutton G.G."/>
            <person name="Tao W."/>
            <person name="Teichmann S."/>
            <person name="Tobari Y.N."/>
            <person name="Tomimura Y."/>
            <person name="Tsolas J.M."/>
            <person name="Valente V.L."/>
            <person name="Venter E."/>
            <person name="Venter J.C."/>
            <person name="Vicario S."/>
            <person name="Vieira F.G."/>
            <person name="Vilella A.J."/>
            <person name="Villasante A."/>
            <person name="Walenz B."/>
            <person name="Wang J."/>
            <person name="Wasserman M."/>
            <person name="Watts T."/>
            <person name="Wilson D."/>
            <person name="Wilson R.K."/>
            <person name="Wing R.A."/>
            <person name="Wolfner M.F."/>
            <person name="Wong A."/>
            <person name="Wong G.K."/>
            <person name="Wu C.I."/>
            <person name="Wu G."/>
            <person name="Yamamoto D."/>
            <person name="Yang H.P."/>
            <person name="Yang S.P."/>
            <person name="Yorke J.A."/>
            <person name="Yoshida K."/>
            <person name="Zdobnov E."/>
            <person name="Zhang P."/>
            <person name="Zhang Y."/>
            <person name="Zimin A.V."/>
            <person name="Baldwin J."/>
            <person name="Abdouelleil A."/>
            <person name="Abdulkadir J."/>
            <person name="Abebe A."/>
            <person name="Abera B."/>
            <person name="Abreu J."/>
            <person name="Acer S.C."/>
            <person name="Aftuck L."/>
            <person name="Alexander A."/>
            <person name="An P."/>
            <person name="Anderson E."/>
            <person name="Anderson S."/>
            <person name="Arachi H."/>
            <person name="Azer M."/>
            <person name="Bachantsang P."/>
            <person name="Barry A."/>
            <person name="Bayul T."/>
            <person name="Berlin A."/>
            <person name="Bessette D."/>
            <person name="Bloom T."/>
            <person name="Blye J."/>
            <person name="Boguslavskiy L."/>
            <person name="Bonnet C."/>
            <person name="Boukhgalter B."/>
            <person name="Bourzgui I."/>
            <person name="Brown A."/>
            <person name="Cahill P."/>
            <person name="Channer S."/>
            <person name="Cheshatsang Y."/>
            <person name="Chuda L."/>
            <person name="Citroen M."/>
            <person name="Collymore A."/>
            <person name="Cooke P."/>
            <person name="Costello M."/>
            <person name="D'Aco K."/>
            <person name="Daza R."/>
            <person name="De Haan G."/>
            <person name="DeGray S."/>
            <person name="DeMaso C."/>
            <person name="Dhargay N."/>
            <person name="Dooley K."/>
            <person name="Dooley E."/>
            <person name="Doricent M."/>
            <person name="Dorje P."/>
            <person name="Dorjee K."/>
            <person name="Dupes A."/>
            <person name="Elong R."/>
            <person name="Falk J."/>
            <person name="Farina A."/>
            <person name="Faro S."/>
            <person name="Ferguson D."/>
            <person name="Fisher S."/>
            <person name="Foley C.D."/>
            <person name="Franke A."/>
            <person name="Friedrich D."/>
            <person name="Gadbois L."/>
            <person name="Gearin G."/>
            <person name="Gearin C.R."/>
            <person name="Giannoukos G."/>
            <person name="Goode T."/>
            <person name="Graham J."/>
            <person name="Grandbois E."/>
            <person name="Grewal S."/>
            <person name="Gyaltsen K."/>
            <person name="Hafez N."/>
            <person name="Hagos B."/>
            <person name="Hall J."/>
            <person name="Henson C."/>
            <person name="Hollinger A."/>
            <person name="Honan T."/>
            <person name="Huard M.D."/>
            <person name="Hughes L."/>
            <person name="Hurhula B."/>
            <person name="Husby M.E."/>
            <person name="Kamat A."/>
            <person name="Kanga B."/>
            <person name="Kashin S."/>
            <person name="Khazanovich D."/>
            <person name="Kisner P."/>
            <person name="Lance K."/>
            <person name="Lara M."/>
            <person name="Lee W."/>
            <person name="Lennon N."/>
            <person name="Letendre F."/>
            <person name="LeVine R."/>
            <person name="Lipovsky A."/>
            <person name="Liu X."/>
            <person name="Liu J."/>
            <person name="Liu S."/>
            <person name="Lokyitsang T."/>
            <person name="Lokyitsang Y."/>
            <person name="Lubonja R."/>
            <person name="Lui A."/>
            <person name="MacDonald P."/>
            <person name="Magnisalis V."/>
            <person name="Maru K."/>
            <person name="Matthews C."/>
            <person name="McCusker W."/>
            <person name="McDonough S."/>
            <person name="Mehta T."/>
            <person name="Meldrim J."/>
            <person name="Meneus L."/>
            <person name="Mihai O."/>
            <person name="Mihalev A."/>
            <person name="Mihova T."/>
            <person name="Mittelman R."/>
            <person name="Mlenga V."/>
            <person name="Montmayeur A."/>
            <person name="Mulrain L."/>
            <person name="Navidi A."/>
            <person name="Naylor J."/>
            <person name="Negash T."/>
            <person name="Nguyen T."/>
            <person name="Nguyen N."/>
            <person name="Nicol R."/>
            <person name="Norbu C."/>
            <person name="Norbu N."/>
            <person name="Novod N."/>
            <person name="O'Neill B."/>
            <person name="Osman S."/>
            <person name="Markiewicz E."/>
            <person name="Oyono O.L."/>
            <person name="Patti C."/>
            <person name="Phunkhang P."/>
            <person name="Pierre F."/>
            <person name="Priest M."/>
            <person name="Raghuraman S."/>
            <person name="Rege F."/>
            <person name="Reyes R."/>
            <person name="Rise C."/>
            <person name="Rogov P."/>
            <person name="Ross K."/>
            <person name="Ryan E."/>
            <person name="Settipalli S."/>
            <person name="Shea T."/>
            <person name="Sherpa N."/>
            <person name="Shi L."/>
            <person name="Shih D."/>
            <person name="Sparrow T."/>
            <person name="Spaulding J."/>
            <person name="Stalker J."/>
            <person name="Stange-Thomann N."/>
            <person name="Stavropoulos S."/>
            <person name="Stone C."/>
            <person name="Strader C."/>
            <person name="Tesfaye S."/>
            <person name="Thomson T."/>
            <person name="Thoulutsang Y."/>
            <person name="Thoulutsang D."/>
            <person name="Topham K."/>
            <person name="Topping I."/>
            <person name="Tsamla T."/>
            <person name="Vassiliev H."/>
            <person name="Vo A."/>
            <person name="Wangchuk T."/>
            <person name="Wangdi T."/>
            <person name="Weiand M."/>
            <person name="Wilkinson J."/>
            <person name="Wilson A."/>
            <person name="Yadav S."/>
            <person name="Young G."/>
            <person name="Yu Q."/>
            <person name="Zembek L."/>
            <person name="Zhong D."/>
            <person name="Zimmer A."/>
            <person name="Zwirko Z."/>
            <person name="Jaffe D.B."/>
            <person name="Alvarez P."/>
            <person name="Brockman W."/>
            <person name="Butler J."/>
            <person name="Chin C."/>
            <person name="Gnerre S."/>
            <person name="Grabherr M."/>
            <person name="Kleber M."/>
            <person name="Mauceli E."/>
            <person name="MacCallum I."/>
        </authorList>
    </citation>
    <scope>NUCLEOTIDE SEQUENCE [LARGE SCALE GENOMIC DNA]</scope>
    <source>
        <strain evidence="12">Tucson 15287-2541.00</strain>
    </source>
</reference>
<dbReference type="PANTHER" id="PTHR21137">
    <property type="entry name" value="ODORANT RECEPTOR"/>
    <property type="match status" value="1"/>
</dbReference>
<comment type="similarity">
    <text evidence="10">Belongs to the insect chemoreceptor superfamily. Heteromeric odorant receptor channel (TC 1.A.69) family.</text>
</comment>
<dbReference type="PANTHER" id="PTHR21137:SF35">
    <property type="entry name" value="ODORANT RECEPTOR 19A-RELATED"/>
    <property type="match status" value="1"/>
</dbReference>
<keyword evidence="6 10" id="KW-1133">Transmembrane helix</keyword>
<keyword evidence="3 10" id="KW-0716">Sensory transduction</keyword>
<dbReference type="GO" id="GO:0005886">
    <property type="term" value="C:plasma membrane"/>
    <property type="evidence" value="ECO:0007669"/>
    <property type="project" value="UniProtKB-SubCell"/>
</dbReference>
<feature type="transmembrane region" description="Helical" evidence="10">
    <location>
        <begin position="368"/>
        <end position="389"/>
    </location>
</feature>
<dbReference type="InterPro" id="IPR004117">
    <property type="entry name" value="7tm6_olfct_rcpt"/>
</dbReference>
<keyword evidence="12" id="KW-1185">Reference proteome</keyword>
<feature type="transmembrane region" description="Helical" evidence="10">
    <location>
        <begin position="216"/>
        <end position="237"/>
    </location>
</feature>
<dbReference type="GO" id="GO:0007165">
    <property type="term" value="P:signal transduction"/>
    <property type="evidence" value="ECO:0007669"/>
    <property type="project" value="UniProtKB-KW"/>
</dbReference>
<dbReference type="eggNOG" id="ENOG502T9IX">
    <property type="taxonomic scope" value="Eukaryota"/>
</dbReference>
<dbReference type="InParanoid" id="B4JF10"/>
<proteinExistence type="inferred from homology"/>
<evidence type="ECO:0000256" key="9">
    <source>
        <dbReference type="ARBA" id="ARBA00023224"/>
    </source>
</evidence>
<dbReference type="EMBL" id="CH916369">
    <property type="protein sequence ID" value="EDV93291.1"/>
    <property type="molecule type" value="Genomic_DNA"/>
</dbReference>
<protein>
    <recommendedName>
        <fullName evidence="10">Odorant receptor</fullName>
    </recommendedName>
</protein>
<dbReference type="GO" id="GO:0004984">
    <property type="term" value="F:olfactory receptor activity"/>
    <property type="evidence" value="ECO:0007669"/>
    <property type="project" value="InterPro"/>
</dbReference>
<dbReference type="HOGENOM" id="CLU_582997_0_0_1"/>
<evidence type="ECO:0000256" key="8">
    <source>
        <dbReference type="ARBA" id="ARBA00023170"/>
    </source>
</evidence>
<feature type="transmembrane region" description="Helical" evidence="10">
    <location>
        <begin position="341"/>
        <end position="362"/>
    </location>
</feature>
<keyword evidence="7 10" id="KW-0472">Membrane</keyword>
<evidence type="ECO:0000256" key="7">
    <source>
        <dbReference type="ARBA" id="ARBA00023136"/>
    </source>
</evidence>
<evidence type="ECO:0000256" key="5">
    <source>
        <dbReference type="ARBA" id="ARBA00022725"/>
    </source>
</evidence>
<evidence type="ECO:0000256" key="1">
    <source>
        <dbReference type="ARBA" id="ARBA00004651"/>
    </source>
</evidence>
<dbReference type="AlphaFoldDB" id="B4JF10"/>
<comment type="subcellular location">
    <subcellularLocation>
        <location evidence="1 10">Cell membrane</location>
        <topology evidence="1 10">Multi-pass membrane protein</topology>
    </subcellularLocation>
</comment>
<evidence type="ECO:0000256" key="6">
    <source>
        <dbReference type="ARBA" id="ARBA00022989"/>
    </source>
</evidence>
<feature type="transmembrane region" description="Helical" evidence="10">
    <location>
        <begin position="93"/>
        <end position="117"/>
    </location>
</feature>
<evidence type="ECO:0000313" key="11">
    <source>
        <dbReference type="EMBL" id="EDV93291.1"/>
    </source>
</evidence>
<dbReference type="Proteomes" id="UP000001070">
    <property type="component" value="Unassembled WGS sequence"/>
</dbReference>
<evidence type="ECO:0000256" key="10">
    <source>
        <dbReference type="RuleBase" id="RU351113"/>
    </source>
</evidence>
<evidence type="ECO:0000256" key="2">
    <source>
        <dbReference type="ARBA" id="ARBA00022475"/>
    </source>
</evidence>
<keyword evidence="8 10" id="KW-0675">Receptor</keyword>
<dbReference type="PhylomeDB" id="B4JF10"/>
<feature type="transmembrane region" description="Helical" evidence="10">
    <location>
        <begin position="189"/>
        <end position="210"/>
    </location>
</feature>
<dbReference type="GO" id="GO:0005549">
    <property type="term" value="F:odorant binding"/>
    <property type="evidence" value="ECO:0007669"/>
    <property type="project" value="InterPro"/>
</dbReference>
<gene>
    <name evidence="11" type="primary">Dgri\GH18345</name>
    <name evidence="11" type="ORF">Dgri_GH18345</name>
</gene>
<organism evidence="12">
    <name type="scientific">Drosophila grimshawi</name>
    <name type="common">Hawaiian fruit fly</name>
    <name type="synonym">Idiomyia grimshawi</name>
    <dbReference type="NCBI Taxonomy" id="7222"/>
    <lineage>
        <taxon>Eukaryota</taxon>
        <taxon>Metazoa</taxon>
        <taxon>Ecdysozoa</taxon>
        <taxon>Arthropoda</taxon>
        <taxon>Hexapoda</taxon>
        <taxon>Insecta</taxon>
        <taxon>Pterygota</taxon>
        <taxon>Neoptera</taxon>
        <taxon>Endopterygota</taxon>
        <taxon>Diptera</taxon>
        <taxon>Brachycera</taxon>
        <taxon>Muscomorpha</taxon>
        <taxon>Ephydroidea</taxon>
        <taxon>Drosophilidae</taxon>
        <taxon>Drosophila</taxon>
        <taxon>Hawaiian Drosophila</taxon>
    </lineage>
</organism>
<keyword evidence="4 10" id="KW-0812">Transmembrane</keyword>
<feature type="transmembrane region" description="Helical" evidence="10">
    <location>
        <begin position="37"/>
        <end position="55"/>
    </location>
</feature>
<dbReference type="Pfam" id="PF02949">
    <property type="entry name" value="7tm_6"/>
    <property type="match status" value="2"/>
</dbReference>
<dbReference type="OMA" id="IVECTIF"/>
<name>B4JF10_DROGR</name>